<dbReference type="GO" id="GO:0005886">
    <property type="term" value="C:plasma membrane"/>
    <property type="evidence" value="ECO:0007669"/>
    <property type="project" value="UniProtKB-SubCell"/>
</dbReference>
<sequence length="304" mass="32622">MDIISVATQMVVLFMLVLAGFAAHKCGLMGGEFDKRLSNFVIQVTCPCLIISSTMGDTMPDRSHIPSLLGVGMLTYAVLIILAYIIPRCMPVRREDRGMYSFMLTFANVGFIGYPIVASIFGQSAVFYACILNAPNTLTIFIWGIMFVTGQRSGGFRWQLLCSPAMVATYISIIIVAAGWRAPEVVARPFSLLGGMTVPAALLVIGSSIAGIPARRMVGSAGTYVMCLFRLLILPVGMYHLMAAIGADHEVAAINAVLVGMPVASFGTMFCMKYGRDETVMTQGTFLSTLLSVASIPLLAMLIG</sequence>
<dbReference type="InterPro" id="IPR004776">
    <property type="entry name" value="Mem_transp_PIN-like"/>
</dbReference>
<evidence type="ECO:0000313" key="10">
    <source>
        <dbReference type="Proteomes" id="UP000764045"/>
    </source>
</evidence>
<feature type="transmembrane region" description="Helical" evidence="8">
    <location>
        <begin position="224"/>
        <end position="245"/>
    </location>
</feature>
<dbReference type="InterPro" id="IPR038770">
    <property type="entry name" value="Na+/solute_symporter_sf"/>
</dbReference>
<feature type="transmembrane region" description="Helical" evidence="8">
    <location>
        <begin position="251"/>
        <end position="272"/>
    </location>
</feature>
<dbReference type="Pfam" id="PF03547">
    <property type="entry name" value="Mem_trans"/>
    <property type="match status" value="2"/>
</dbReference>
<dbReference type="Gene3D" id="1.20.1530.20">
    <property type="match status" value="1"/>
</dbReference>
<dbReference type="AlphaFoldDB" id="A0A938WMX4"/>
<keyword evidence="5 8" id="KW-0812">Transmembrane</keyword>
<keyword evidence="7 8" id="KW-0472">Membrane</keyword>
<keyword evidence="10" id="KW-1185">Reference proteome</keyword>
<evidence type="ECO:0000256" key="3">
    <source>
        <dbReference type="ARBA" id="ARBA00022448"/>
    </source>
</evidence>
<dbReference type="PANTHER" id="PTHR36838">
    <property type="entry name" value="AUXIN EFFLUX CARRIER FAMILY PROTEIN"/>
    <property type="match status" value="1"/>
</dbReference>
<evidence type="ECO:0000256" key="1">
    <source>
        <dbReference type="ARBA" id="ARBA00004651"/>
    </source>
</evidence>
<feature type="transmembrane region" description="Helical" evidence="8">
    <location>
        <begin position="36"/>
        <end position="55"/>
    </location>
</feature>
<feature type="transmembrane region" description="Helical" evidence="8">
    <location>
        <begin position="126"/>
        <end position="148"/>
    </location>
</feature>
<comment type="similarity">
    <text evidence="2">Belongs to the auxin efflux carrier (TC 2.A.69) family.</text>
</comment>
<evidence type="ECO:0000256" key="7">
    <source>
        <dbReference type="ARBA" id="ARBA00023136"/>
    </source>
</evidence>
<evidence type="ECO:0000256" key="6">
    <source>
        <dbReference type="ARBA" id="ARBA00022989"/>
    </source>
</evidence>
<feature type="transmembrane region" description="Helical" evidence="8">
    <location>
        <begin position="160"/>
        <end position="180"/>
    </location>
</feature>
<evidence type="ECO:0000313" key="9">
    <source>
        <dbReference type="EMBL" id="MBM6662956.1"/>
    </source>
</evidence>
<feature type="transmembrane region" description="Helical" evidence="8">
    <location>
        <begin position="6"/>
        <end position="24"/>
    </location>
</feature>
<dbReference type="Proteomes" id="UP000764045">
    <property type="component" value="Unassembled WGS sequence"/>
</dbReference>
<proteinExistence type="inferred from homology"/>
<reference evidence="9 10" key="1">
    <citation type="journal article" date="2021" name="Sci. Rep.">
        <title>The distribution of antibiotic resistance genes in chicken gut microbiota commensals.</title>
        <authorList>
            <person name="Juricova H."/>
            <person name="Matiasovicova J."/>
            <person name="Kubasova T."/>
            <person name="Cejkova D."/>
            <person name="Rychlik I."/>
        </authorList>
    </citation>
    <scope>NUCLEOTIDE SEQUENCE [LARGE SCALE GENOMIC DNA]</scope>
    <source>
        <strain evidence="9 10">An819</strain>
    </source>
</reference>
<feature type="transmembrane region" description="Helical" evidence="8">
    <location>
        <begin position="67"/>
        <end position="86"/>
    </location>
</feature>
<organism evidence="9 10">
    <name type="scientific">Marseilla massiliensis</name>
    <dbReference type="NCBI Taxonomy" id="1841864"/>
    <lineage>
        <taxon>Bacteria</taxon>
        <taxon>Pseudomonadati</taxon>
        <taxon>Bacteroidota</taxon>
        <taxon>Bacteroidia</taxon>
        <taxon>Bacteroidales</taxon>
        <taxon>Prevotellaceae</taxon>
        <taxon>Marseilla</taxon>
    </lineage>
</organism>
<evidence type="ECO:0000256" key="8">
    <source>
        <dbReference type="SAM" id="Phobius"/>
    </source>
</evidence>
<evidence type="ECO:0000256" key="2">
    <source>
        <dbReference type="ARBA" id="ARBA00010145"/>
    </source>
</evidence>
<feature type="transmembrane region" description="Helical" evidence="8">
    <location>
        <begin position="98"/>
        <end position="120"/>
    </location>
</feature>
<protein>
    <submittedName>
        <fullName evidence="9">AEC family transporter</fullName>
    </submittedName>
</protein>
<keyword evidence="4" id="KW-1003">Cell membrane</keyword>
<evidence type="ECO:0000256" key="4">
    <source>
        <dbReference type="ARBA" id="ARBA00022475"/>
    </source>
</evidence>
<comment type="caution">
    <text evidence="9">The sequence shown here is derived from an EMBL/GenBank/DDBJ whole genome shotgun (WGS) entry which is preliminary data.</text>
</comment>
<name>A0A938WMX4_9BACT</name>
<dbReference type="GO" id="GO:0055085">
    <property type="term" value="P:transmembrane transport"/>
    <property type="evidence" value="ECO:0007669"/>
    <property type="project" value="InterPro"/>
</dbReference>
<feature type="transmembrane region" description="Helical" evidence="8">
    <location>
        <begin position="284"/>
        <end position="303"/>
    </location>
</feature>
<keyword evidence="6 8" id="KW-1133">Transmembrane helix</keyword>
<accession>A0A938WMX4</accession>
<keyword evidence="3" id="KW-0813">Transport</keyword>
<dbReference type="RefSeq" id="WP_205111878.1">
    <property type="nucleotide sequence ID" value="NZ_JACJJL010000036.1"/>
</dbReference>
<dbReference type="EMBL" id="JACJJL010000036">
    <property type="protein sequence ID" value="MBM6662956.1"/>
    <property type="molecule type" value="Genomic_DNA"/>
</dbReference>
<evidence type="ECO:0000256" key="5">
    <source>
        <dbReference type="ARBA" id="ARBA00022692"/>
    </source>
</evidence>
<gene>
    <name evidence="9" type="ORF">H6B30_14605</name>
</gene>
<feature type="transmembrane region" description="Helical" evidence="8">
    <location>
        <begin position="192"/>
        <end position="212"/>
    </location>
</feature>
<dbReference type="PANTHER" id="PTHR36838:SF1">
    <property type="entry name" value="SLR1864 PROTEIN"/>
    <property type="match status" value="1"/>
</dbReference>
<comment type="subcellular location">
    <subcellularLocation>
        <location evidence="1">Cell membrane</location>
        <topology evidence="1">Multi-pass membrane protein</topology>
    </subcellularLocation>
</comment>